<proteinExistence type="predicted"/>
<keyword evidence="1" id="KW-0472">Membrane</keyword>
<feature type="transmembrane region" description="Helical" evidence="1">
    <location>
        <begin position="77"/>
        <end position="100"/>
    </location>
</feature>
<keyword evidence="1" id="KW-0812">Transmembrane</keyword>
<dbReference type="Proteomes" id="UP000198287">
    <property type="component" value="Unassembled WGS sequence"/>
</dbReference>
<dbReference type="AlphaFoldDB" id="A0A226DN91"/>
<organism evidence="2 3">
    <name type="scientific">Folsomia candida</name>
    <name type="common">Springtail</name>
    <dbReference type="NCBI Taxonomy" id="158441"/>
    <lineage>
        <taxon>Eukaryota</taxon>
        <taxon>Metazoa</taxon>
        <taxon>Ecdysozoa</taxon>
        <taxon>Arthropoda</taxon>
        <taxon>Hexapoda</taxon>
        <taxon>Collembola</taxon>
        <taxon>Entomobryomorpha</taxon>
        <taxon>Isotomoidea</taxon>
        <taxon>Isotomidae</taxon>
        <taxon>Proisotominae</taxon>
        <taxon>Folsomia</taxon>
    </lineage>
</organism>
<name>A0A226DN91_FOLCA</name>
<feature type="transmembrane region" description="Helical" evidence="1">
    <location>
        <begin position="120"/>
        <end position="144"/>
    </location>
</feature>
<protein>
    <submittedName>
        <fullName evidence="2">Uncharacterized protein</fullName>
    </submittedName>
</protein>
<sequence length="196" mass="22300">MCSVLYWCFPPHLPGFVEAGLHCIYTGFFIIEAATYGLHLEQKFHGVLQILLVNFYIVLLCILFIRWHISRRSLGCHLFISLASCTLTVFIGQMILMYLDHMEKGGGGNPQPPDPLKMDFIVLILDICFYAMITSSYIILLVQISIQVNRSVRQVLYGEQRSGEEWSEEDPELTGTTTTTTSVVTFEDEAGYLTRF</sequence>
<gene>
    <name evidence="2" type="ORF">Fcan01_18216</name>
</gene>
<reference evidence="2 3" key="1">
    <citation type="submission" date="2015-12" db="EMBL/GenBank/DDBJ databases">
        <title>The genome of Folsomia candida.</title>
        <authorList>
            <person name="Faddeeva A."/>
            <person name="Derks M.F."/>
            <person name="Anvar Y."/>
            <person name="Smit S."/>
            <person name="Van Straalen N."/>
            <person name="Roelofs D."/>
        </authorList>
    </citation>
    <scope>NUCLEOTIDE SEQUENCE [LARGE SCALE GENOMIC DNA]</scope>
    <source>
        <strain evidence="2 3">VU population</strain>
        <tissue evidence="2">Whole body</tissue>
    </source>
</reference>
<accession>A0A226DN91</accession>
<keyword evidence="3" id="KW-1185">Reference proteome</keyword>
<evidence type="ECO:0000313" key="3">
    <source>
        <dbReference type="Proteomes" id="UP000198287"/>
    </source>
</evidence>
<feature type="transmembrane region" description="Helical" evidence="1">
    <location>
        <begin position="46"/>
        <end position="65"/>
    </location>
</feature>
<evidence type="ECO:0000256" key="1">
    <source>
        <dbReference type="SAM" id="Phobius"/>
    </source>
</evidence>
<keyword evidence="1" id="KW-1133">Transmembrane helix</keyword>
<evidence type="ECO:0000313" key="2">
    <source>
        <dbReference type="EMBL" id="OXA46693.1"/>
    </source>
</evidence>
<comment type="caution">
    <text evidence="2">The sequence shown here is derived from an EMBL/GenBank/DDBJ whole genome shotgun (WGS) entry which is preliminary data.</text>
</comment>
<dbReference type="EMBL" id="LNIX01000014">
    <property type="protein sequence ID" value="OXA46693.1"/>
    <property type="molecule type" value="Genomic_DNA"/>
</dbReference>